<dbReference type="PANTHER" id="PTHR12775:SF0">
    <property type="entry name" value="REPLICATION TERMINATION FACTOR 2"/>
    <property type="match status" value="1"/>
</dbReference>
<accession>A0A9W8BJS5</accession>
<keyword evidence="4" id="KW-1185">Reference proteome</keyword>
<dbReference type="Proteomes" id="UP001150907">
    <property type="component" value="Unassembled WGS sequence"/>
</dbReference>
<protein>
    <submittedName>
        <fullName evidence="3">Replication termination factor 2</fullName>
    </submittedName>
</protein>
<feature type="region of interest" description="Disordered" evidence="2">
    <location>
        <begin position="194"/>
        <end position="263"/>
    </location>
</feature>
<feature type="compositionally biased region" description="Basic residues" evidence="2">
    <location>
        <begin position="207"/>
        <end position="219"/>
    </location>
</feature>
<dbReference type="OrthoDB" id="247013at2759"/>
<feature type="compositionally biased region" description="Basic and acidic residues" evidence="2">
    <location>
        <begin position="194"/>
        <end position="206"/>
    </location>
</feature>
<feature type="compositionally biased region" description="Basic and acidic residues" evidence="2">
    <location>
        <begin position="10"/>
        <end position="25"/>
    </location>
</feature>
<gene>
    <name evidence="3" type="primary">rtf2</name>
    <name evidence="3" type="ORF">H4R26_002463</name>
</gene>
<dbReference type="GO" id="GO:0005634">
    <property type="term" value="C:nucleus"/>
    <property type="evidence" value="ECO:0007669"/>
    <property type="project" value="TreeGrafter"/>
</dbReference>
<dbReference type="InterPro" id="IPR027799">
    <property type="entry name" value="Rtf2_RING-finger"/>
</dbReference>
<comment type="similarity">
    <text evidence="1">Belongs to the rtf2 family.</text>
</comment>
<comment type="caution">
    <text evidence="3">The sequence shown here is derived from an EMBL/GenBank/DDBJ whole genome shotgun (WGS) entry which is preliminary data.</text>
</comment>
<dbReference type="InterPro" id="IPR006735">
    <property type="entry name" value="Rtf2"/>
</dbReference>
<evidence type="ECO:0000313" key="3">
    <source>
        <dbReference type="EMBL" id="KAJ2004513.1"/>
    </source>
</evidence>
<dbReference type="CDD" id="cd16653">
    <property type="entry name" value="RING-like_Rtf2"/>
    <property type="match status" value="1"/>
</dbReference>
<proteinExistence type="inferred from homology"/>
<feature type="compositionally biased region" description="Low complexity" evidence="2">
    <location>
        <begin position="235"/>
        <end position="252"/>
    </location>
</feature>
<dbReference type="PANTHER" id="PTHR12775">
    <property type="entry name" value="PROTEIN C20ORF43 HOMOLOG"/>
    <property type="match status" value="1"/>
</dbReference>
<evidence type="ECO:0000313" key="4">
    <source>
        <dbReference type="Proteomes" id="UP001150907"/>
    </source>
</evidence>
<evidence type="ECO:0000256" key="1">
    <source>
        <dbReference type="ARBA" id="ARBA00009885"/>
    </source>
</evidence>
<feature type="region of interest" description="Disordered" evidence="2">
    <location>
        <begin position="1"/>
        <end position="25"/>
    </location>
</feature>
<dbReference type="Pfam" id="PF04641">
    <property type="entry name" value="Rtf2"/>
    <property type="match status" value="1"/>
</dbReference>
<sequence length="263" mass="28967">MGNDGGSIPRRNEMVREKKKDEKADRKNQAIALNFFCALSKQPLEQPIVGDELGRLYNREAILEYLLDRSAFGDGHTICENIQCLKDVKTLNVTPNPAALNSERQQANGGKKPALLSFDAQPTSRFLCPITMKEMNGNMPFEFIWSCGCVFSAQARKELPTSTTCIVCDKPYDLVDVIPINSQDSKVADELRERMRARREAREDKKRAAKSKSKPKSKRKLDVSGSVEEVNIAVAGPADAPLPSSPLASKAGVKGAKVQKTMA</sequence>
<evidence type="ECO:0000256" key="2">
    <source>
        <dbReference type="SAM" id="MobiDB-lite"/>
    </source>
</evidence>
<name>A0A9W8BJS5_9FUNG</name>
<dbReference type="GO" id="GO:0006274">
    <property type="term" value="P:DNA replication termination"/>
    <property type="evidence" value="ECO:0007669"/>
    <property type="project" value="TreeGrafter"/>
</dbReference>
<dbReference type="EMBL" id="JANBQF010000150">
    <property type="protein sequence ID" value="KAJ2004513.1"/>
    <property type="molecule type" value="Genomic_DNA"/>
</dbReference>
<organism evidence="3 4">
    <name type="scientific">Coemansia thaxteri</name>
    <dbReference type="NCBI Taxonomy" id="2663907"/>
    <lineage>
        <taxon>Eukaryota</taxon>
        <taxon>Fungi</taxon>
        <taxon>Fungi incertae sedis</taxon>
        <taxon>Zoopagomycota</taxon>
        <taxon>Kickxellomycotina</taxon>
        <taxon>Kickxellomycetes</taxon>
        <taxon>Kickxellales</taxon>
        <taxon>Kickxellaceae</taxon>
        <taxon>Coemansia</taxon>
    </lineage>
</organism>
<dbReference type="AlphaFoldDB" id="A0A9W8BJS5"/>
<reference evidence="3" key="1">
    <citation type="submission" date="2022-07" db="EMBL/GenBank/DDBJ databases">
        <title>Phylogenomic reconstructions and comparative analyses of Kickxellomycotina fungi.</title>
        <authorList>
            <person name="Reynolds N.K."/>
            <person name="Stajich J.E."/>
            <person name="Barry K."/>
            <person name="Grigoriev I.V."/>
            <person name="Crous P."/>
            <person name="Smith M.E."/>
        </authorList>
    </citation>
    <scope>NUCLEOTIDE SEQUENCE</scope>
    <source>
        <strain evidence="3">IMI 214461</strain>
    </source>
</reference>